<proteinExistence type="predicted"/>
<organism evidence="1 2">
    <name type="scientific">Portunus trituberculatus</name>
    <name type="common">Swimming crab</name>
    <name type="synonym">Neptunus trituberculatus</name>
    <dbReference type="NCBI Taxonomy" id="210409"/>
    <lineage>
        <taxon>Eukaryota</taxon>
        <taxon>Metazoa</taxon>
        <taxon>Ecdysozoa</taxon>
        <taxon>Arthropoda</taxon>
        <taxon>Crustacea</taxon>
        <taxon>Multicrustacea</taxon>
        <taxon>Malacostraca</taxon>
        <taxon>Eumalacostraca</taxon>
        <taxon>Eucarida</taxon>
        <taxon>Decapoda</taxon>
        <taxon>Pleocyemata</taxon>
        <taxon>Brachyura</taxon>
        <taxon>Eubrachyura</taxon>
        <taxon>Portunoidea</taxon>
        <taxon>Portunidae</taxon>
        <taxon>Portuninae</taxon>
        <taxon>Portunus</taxon>
    </lineage>
</organism>
<sequence length="174" mass="19354">MGLLPSRQSQSPFSSVSRLFAALNSTSVPENKILVTTYEGQVLSPCQVDLSHEEDDNRMKLLMAHTYQQGHRKIMIHATDTDVLVLAITAASSLPGCEVWLAFGHGIKFRYIAVHDIASQLGDLRSRGLLFLHTIYGCDNVSAMCGIGKKNAWEVRRLMPHLDPLFHRLSQAPK</sequence>
<name>A0A5B7H994_PORTR</name>
<protein>
    <submittedName>
        <fullName evidence="1">Uncharacterized protein</fullName>
    </submittedName>
</protein>
<dbReference type="OrthoDB" id="5949854at2759"/>
<comment type="caution">
    <text evidence="1">The sequence shown here is derived from an EMBL/GenBank/DDBJ whole genome shotgun (WGS) entry which is preliminary data.</text>
</comment>
<dbReference type="Proteomes" id="UP000324222">
    <property type="component" value="Unassembled WGS sequence"/>
</dbReference>
<dbReference type="EMBL" id="VSRR010023915">
    <property type="protein sequence ID" value="MPC65847.1"/>
    <property type="molecule type" value="Genomic_DNA"/>
</dbReference>
<dbReference type="AlphaFoldDB" id="A0A5B7H994"/>
<evidence type="ECO:0000313" key="1">
    <source>
        <dbReference type="EMBL" id="MPC65847.1"/>
    </source>
</evidence>
<accession>A0A5B7H994</accession>
<evidence type="ECO:0000313" key="2">
    <source>
        <dbReference type="Proteomes" id="UP000324222"/>
    </source>
</evidence>
<keyword evidence="2" id="KW-1185">Reference proteome</keyword>
<gene>
    <name evidence="1" type="ORF">E2C01_059983</name>
</gene>
<reference evidence="1 2" key="1">
    <citation type="submission" date="2019-05" db="EMBL/GenBank/DDBJ databases">
        <title>Another draft genome of Portunus trituberculatus and its Hox gene families provides insights of decapod evolution.</title>
        <authorList>
            <person name="Jeong J.-H."/>
            <person name="Song I."/>
            <person name="Kim S."/>
            <person name="Choi T."/>
            <person name="Kim D."/>
            <person name="Ryu S."/>
            <person name="Kim W."/>
        </authorList>
    </citation>
    <scope>NUCLEOTIDE SEQUENCE [LARGE SCALE GENOMIC DNA]</scope>
    <source>
        <tissue evidence="1">Muscle</tissue>
    </source>
</reference>